<proteinExistence type="predicted"/>
<dbReference type="Pfam" id="PF10824">
    <property type="entry name" value="T7SS_ESX_EspC"/>
    <property type="match status" value="1"/>
</dbReference>
<name>A0A5B2X4M5_9PSEU</name>
<dbReference type="InterPro" id="IPR022536">
    <property type="entry name" value="EspC"/>
</dbReference>
<dbReference type="Proteomes" id="UP000323454">
    <property type="component" value="Unassembled WGS sequence"/>
</dbReference>
<keyword evidence="2" id="KW-1185">Reference proteome</keyword>
<reference evidence="1 2" key="1">
    <citation type="submission" date="2019-09" db="EMBL/GenBank/DDBJ databases">
        <title>Goodfellowia gen. nov., a new genus of the Pseudonocardineae related to Actinoalloteichus, containing Goodfellowia coeruleoviolacea gen. nov., comb. nov. gen. nov., comb. nov.</title>
        <authorList>
            <person name="Labeda D."/>
        </authorList>
    </citation>
    <scope>NUCLEOTIDE SEQUENCE [LARGE SCALE GENOMIC DNA]</scope>
    <source>
        <strain evidence="1 2">AN110305</strain>
    </source>
</reference>
<dbReference type="AlphaFoldDB" id="A0A5B2X4M5"/>
<evidence type="ECO:0008006" key="3">
    <source>
        <dbReference type="Google" id="ProtNLM"/>
    </source>
</evidence>
<organism evidence="1 2">
    <name type="scientific">Solihabitans fulvus</name>
    <dbReference type="NCBI Taxonomy" id="1892852"/>
    <lineage>
        <taxon>Bacteria</taxon>
        <taxon>Bacillati</taxon>
        <taxon>Actinomycetota</taxon>
        <taxon>Actinomycetes</taxon>
        <taxon>Pseudonocardiales</taxon>
        <taxon>Pseudonocardiaceae</taxon>
        <taxon>Solihabitans</taxon>
    </lineage>
</organism>
<gene>
    <name evidence="1" type="ORF">F0L68_24375</name>
</gene>
<comment type="caution">
    <text evidence="1">The sequence shown here is derived from an EMBL/GenBank/DDBJ whole genome shotgun (WGS) entry which is preliminary data.</text>
</comment>
<reference evidence="1 2" key="2">
    <citation type="submission" date="2019-09" db="EMBL/GenBank/DDBJ databases">
        <authorList>
            <person name="Jin C."/>
        </authorList>
    </citation>
    <scope>NUCLEOTIDE SEQUENCE [LARGE SCALE GENOMIC DNA]</scope>
    <source>
        <strain evidence="1 2">AN110305</strain>
    </source>
</reference>
<protein>
    <recommendedName>
        <fullName evidence="3">Excreted virulence factor EspC, type VII ESX diderm</fullName>
    </recommendedName>
</protein>
<evidence type="ECO:0000313" key="2">
    <source>
        <dbReference type="Proteomes" id="UP000323454"/>
    </source>
</evidence>
<dbReference type="EMBL" id="VUOB01000042">
    <property type="protein sequence ID" value="KAA2258115.1"/>
    <property type="molecule type" value="Genomic_DNA"/>
</dbReference>
<dbReference type="OrthoDB" id="3708577at2"/>
<dbReference type="GO" id="GO:0009306">
    <property type="term" value="P:protein secretion"/>
    <property type="evidence" value="ECO:0007669"/>
    <property type="project" value="InterPro"/>
</dbReference>
<dbReference type="RefSeq" id="WP_149852113.1">
    <property type="nucleotide sequence ID" value="NZ_VUOB01000042.1"/>
</dbReference>
<evidence type="ECO:0000313" key="1">
    <source>
        <dbReference type="EMBL" id="KAA2258115.1"/>
    </source>
</evidence>
<accession>A0A5B2X4M5</accession>
<sequence>MVDGQQVDLVALRTHAQHLGGVSDQLTQALAAATQAALPVQAFGPMGASVASMIQPLIQGAQEAFQRGTESLRSSVEGVHATVASYDATESANAAAFNSGSVSA</sequence>